<dbReference type="Pfam" id="PF02423">
    <property type="entry name" value="OCD_Mu_crystall"/>
    <property type="match status" value="1"/>
</dbReference>
<evidence type="ECO:0000313" key="1">
    <source>
        <dbReference type="EMBL" id="SEA89716.1"/>
    </source>
</evidence>
<organism evidence="1 2">
    <name type="scientific">Alkalimonas amylolytica</name>
    <dbReference type="NCBI Taxonomy" id="152573"/>
    <lineage>
        <taxon>Bacteria</taxon>
        <taxon>Pseudomonadati</taxon>
        <taxon>Pseudomonadota</taxon>
        <taxon>Gammaproteobacteria</taxon>
        <taxon>Alkalimonas</taxon>
    </lineage>
</organism>
<dbReference type="GO" id="GO:0005737">
    <property type="term" value="C:cytoplasm"/>
    <property type="evidence" value="ECO:0007669"/>
    <property type="project" value="TreeGrafter"/>
</dbReference>
<gene>
    <name evidence="1" type="ORF">SAMN04488051_10862</name>
</gene>
<dbReference type="NCBIfam" id="NF004793">
    <property type="entry name" value="PRK06141.1"/>
    <property type="match status" value="1"/>
</dbReference>
<dbReference type="InterPro" id="IPR023401">
    <property type="entry name" value="ODC_N"/>
</dbReference>
<keyword evidence="2" id="KW-1185">Reference proteome</keyword>
<dbReference type="EMBL" id="FNRM01000008">
    <property type="protein sequence ID" value="SEA89716.1"/>
    <property type="molecule type" value="Genomic_DNA"/>
</dbReference>
<accession>A0A1H4EXL2</accession>
<dbReference type="STRING" id="152573.SAMN04488051_10862"/>
<reference evidence="1 2" key="1">
    <citation type="submission" date="2016-10" db="EMBL/GenBank/DDBJ databases">
        <authorList>
            <person name="de Groot N.N."/>
        </authorList>
    </citation>
    <scope>NUCLEOTIDE SEQUENCE [LARGE SCALE GENOMIC DNA]</scope>
    <source>
        <strain evidence="1 2">CGMCC 1.3430</strain>
    </source>
</reference>
<dbReference type="Gene3D" id="3.40.50.720">
    <property type="entry name" value="NAD(P)-binding Rossmann-like Domain"/>
    <property type="match status" value="1"/>
</dbReference>
<name>A0A1H4EXL2_ALKAM</name>
<protein>
    <submittedName>
        <fullName evidence="1">Ornithine cyclodeaminase</fullName>
    </submittedName>
</protein>
<dbReference type="PIRSF" id="PIRSF001439">
    <property type="entry name" value="CryM"/>
    <property type="match status" value="1"/>
</dbReference>
<dbReference type="SUPFAM" id="SSF51735">
    <property type="entry name" value="NAD(P)-binding Rossmann-fold domains"/>
    <property type="match status" value="1"/>
</dbReference>
<proteinExistence type="predicted"/>
<dbReference type="AlphaFoldDB" id="A0A1H4EXL2"/>
<dbReference type="PANTHER" id="PTHR13812">
    <property type="entry name" value="KETIMINE REDUCTASE MU-CRYSTALLIN"/>
    <property type="match status" value="1"/>
</dbReference>
<evidence type="ECO:0000313" key="2">
    <source>
        <dbReference type="Proteomes" id="UP000198773"/>
    </source>
</evidence>
<dbReference type="OrthoDB" id="9809203at2"/>
<dbReference type="Gene3D" id="3.30.1780.10">
    <property type="entry name" value="ornithine cyclodeaminase, domain 1"/>
    <property type="match status" value="1"/>
</dbReference>
<dbReference type="PANTHER" id="PTHR13812:SF19">
    <property type="entry name" value="KETIMINE REDUCTASE MU-CRYSTALLIN"/>
    <property type="match status" value="1"/>
</dbReference>
<dbReference type="InterPro" id="IPR003462">
    <property type="entry name" value="ODC_Mu_crystall"/>
</dbReference>
<sequence>MQLIQADSIHQSMQFPSLIASLRQSFAGDFGMPPRQLLPLTAGQAEAFALLPAWDESVIGCKLFTYFPQNPAQGKERLHAKIMLFCRESGEPLALLDGTSITLWRTAAISALAGSYLANPAASTLVLFGTGKLAPYLVKAYISIRQLDDVYIVGRDLTKAQQLATSLQADLQTAHPGLRIQAAERSASLLQKADIICCATAATEPLFPADWVQPGTLVDALGNHHADCSEIDTRLVVDGLLYVDSRANCLNEAGEILLPLQAGQIQLQHIQAELAELCSKNTLCWQADRIQVFKAVGTALADLAAARLMLELS</sequence>
<dbReference type="Proteomes" id="UP000198773">
    <property type="component" value="Unassembled WGS sequence"/>
</dbReference>
<dbReference type="InterPro" id="IPR036291">
    <property type="entry name" value="NAD(P)-bd_dom_sf"/>
</dbReference>
<dbReference type="RefSeq" id="WP_091344262.1">
    <property type="nucleotide sequence ID" value="NZ_FNRM01000008.1"/>
</dbReference>